<dbReference type="AlphaFoldDB" id="A0A4R5U515"/>
<gene>
    <name evidence="1" type="ORF">E2F50_22815</name>
</gene>
<protein>
    <submittedName>
        <fullName evidence="1">DUF4150 domain-containing protein</fullName>
    </submittedName>
</protein>
<proteinExistence type="predicted"/>
<feature type="non-terminal residue" evidence="1">
    <location>
        <position position="93"/>
    </location>
</feature>
<evidence type="ECO:0000313" key="2">
    <source>
        <dbReference type="Proteomes" id="UP000295238"/>
    </source>
</evidence>
<comment type="caution">
    <text evidence="1">The sequence shown here is derived from an EMBL/GenBank/DDBJ whole genome shotgun (WGS) entry which is preliminary data.</text>
</comment>
<dbReference type="Proteomes" id="UP000295238">
    <property type="component" value="Unassembled WGS sequence"/>
</dbReference>
<dbReference type="Pfam" id="PF13665">
    <property type="entry name" value="Tox-PAAR-like"/>
    <property type="match status" value="1"/>
</dbReference>
<reference evidence="1 2" key="1">
    <citation type="submission" date="2019-03" db="EMBL/GenBank/DDBJ databases">
        <title>Rhizobium sp. nov., an bacterium isolated from biocrust in Mu Us Desert.</title>
        <authorList>
            <person name="Lixiong L."/>
        </authorList>
    </citation>
    <scope>NUCLEOTIDE SEQUENCE [LARGE SCALE GENOMIC DNA]</scope>
    <source>
        <strain evidence="1 2">SPY-1</strain>
    </source>
</reference>
<dbReference type="OrthoDB" id="8852350at2"/>
<evidence type="ECO:0000313" key="1">
    <source>
        <dbReference type="EMBL" id="TDK28913.1"/>
    </source>
</evidence>
<name>A0A4R5U515_9HYPH</name>
<keyword evidence="2" id="KW-1185">Reference proteome</keyword>
<dbReference type="EMBL" id="SMTL01000022">
    <property type="protein sequence ID" value="TDK28913.1"/>
    <property type="molecule type" value="Genomic_DNA"/>
</dbReference>
<dbReference type="RefSeq" id="WP_133318482.1">
    <property type="nucleotide sequence ID" value="NZ_SMTL01000022.1"/>
</dbReference>
<organism evidence="1 2">
    <name type="scientific">Rhizobium deserti</name>
    <dbReference type="NCBI Taxonomy" id="2547961"/>
    <lineage>
        <taxon>Bacteria</taxon>
        <taxon>Pseudomonadati</taxon>
        <taxon>Pseudomonadota</taxon>
        <taxon>Alphaproteobacteria</taxon>
        <taxon>Hyphomicrobiales</taxon>
        <taxon>Rhizobiaceae</taxon>
        <taxon>Rhizobium/Agrobacterium group</taxon>
        <taxon>Rhizobium</taxon>
    </lineage>
</organism>
<accession>A0A4R5U515</accession>
<sequence>MSLHPPREGSRATGEGIIISKYPDVCRSPTAPVPYTIVAYQSDDANTASSVFMTGQRAHKQNSIVTRCTGDEPGTGLGVKSNTVSSICHRKEH</sequence>